<accession>A0ABW5C5Y2</accession>
<comment type="caution">
    <text evidence="1">The sequence shown here is derived from an EMBL/GenBank/DDBJ whole genome shotgun (WGS) entry which is preliminary data.</text>
</comment>
<organism evidence="1 2">
    <name type="scientific">Metabacillus endolithicus</name>
    <dbReference type="NCBI Taxonomy" id="1535204"/>
    <lineage>
        <taxon>Bacteria</taxon>
        <taxon>Bacillati</taxon>
        <taxon>Bacillota</taxon>
        <taxon>Bacilli</taxon>
        <taxon>Bacillales</taxon>
        <taxon>Bacillaceae</taxon>
        <taxon>Metabacillus</taxon>
    </lineage>
</organism>
<dbReference type="EMBL" id="JBHUIK010000008">
    <property type="protein sequence ID" value="MFD2216685.1"/>
    <property type="molecule type" value="Genomic_DNA"/>
</dbReference>
<dbReference type="Proteomes" id="UP001597318">
    <property type="component" value="Unassembled WGS sequence"/>
</dbReference>
<protein>
    <submittedName>
        <fullName evidence="1">Uncharacterized protein</fullName>
    </submittedName>
</protein>
<reference evidence="2" key="1">
    <citation type="journal article" date="2019" name="Int. J. Syst. Evol. Microbiol.">
        <title>The Global Catalogue of Microorganisms (GCM) 10K type strain sequencing project: providing services to taxonomists for standard genome sequencing and annotation.</title>
        <authorList>
            <consortium name="The Broad Institute Genomics Platform"/>
            <consortium name="The Broad Institute Genome Sequencing Center for Infectious Disease"/>
            <person name="Wu L."/>
            <person name="Ma J."/>
        </authorList>
    </citation>
    <scope>NUCLEOTIDE SEQUENCE [LARGE SCALE GENOMIC DNA]</scope>
    <source>
        <strain evidence="2">CGMCC 1.15474</strain>
    </source>
</reference>
<name>A0ABW5C5Y2_9BACI</name>
<keyword evidence="2" id="KW-1185">Reference proteome</keyword>
<proteinExistence type="predicted"/>
<evidence type="ECO:0000313" key="2">
    <source>
        <dbReference type="Proteomes" id="UP001597318"/>
    </source>
</evidence>
<sequence length="104" mass="12292">MALSKEDWKVINFFTYERVLIDYTARTISRREDYKLEELDTKYLVELIKGIGEYIQKTSDGIRSSENTKLLIDSGIFDYLATKVTFESEINKRLRHLQVSNVYN</sequence>
<evidence type="ECO:0000313" key="1">
    <source>
        <dbReference type="EMBL" id="MFD2216685.1"/>
    </source>
</evidence>
<gene>
    <name evidence="1" type="ORF">ACFSKK_23700</name>
</gene>
<dbReference type="RefSeq" id="WP_231308893.1">
    <property type="nucleotide sequence ID" value="NZ_CP095550.1"/>
</dbReference>